<dbReference type="InterPro" id="IPR010727">
    <property type="entry name" value="DUF1302"/>
</dbReference>
<organism evidence="1 2">
    <name type="scientific">Nitrosospira lacus</name>
    <dbReference type="NCBI Taxonomy" id="1288494"/>
    <lineage>
        <taxon>Bacteria</taxon>
        <taxon>Pseudomonadati</taxon>
        <taxon>Pseudomonadota</taxon>
        <taxon>Betaproteobacteria</taxon>
        <taxon>Nitrosomonadales</taxon>
        <taxon>Nitrosomonadaceae</taxon>
        <taxon>Nitrosospira</taxon>
    </lineage>
</organism>
<dbReference type="Proteomes" id="UP000012179">
    <property type="component" value="Chromosome"/>
</dbReference>
<name>A0A1W6SMG2_9PROT</name>
<protein>
    <recommendedName>
        <fullName evidence="3">Alginate export domain-containing protein</fullName>
    </recommendedName>
</protein>
<keyword evidence="2" id="KW-1185">Reference proteome</keyword>
<evidence type="ECO:0000313" key="2">
    <source>
        <dbReference type="Proteomes" id="UP000012179"/>
    </source>
</evidence>
<proteinExistence type="predicted"/>
<dbReference type="SUPFAM" id="SSF56935">
    <property type="entry name" value="Porins"/>
    <property type="match status" value="1"/>
</dbReference>
<accession>A0A1W6SMG2</accession>
<dbReference type="RefSeq" id="WP_004178193.1">
    <property type="nucleotide sequence ID" value="NZ_CP021106.3"/>
</dbReference>
<dbReference type="Pfam" id="PF06980">
    <property type="entry name" value="DUF1302"/>
    <property type="match status" value="1"/>
</dbReference>
<dbReference type="KEGG" id="nlc:EBAPG3_003940"/>
<dbReference type="eggNOG" id="COG3103">
    <property type="taxonomic scope" value="Bacteria"/>
</dbReference>
<dbReference type="EMBL" id="CP021106">
    <property type="protein sequence ID" value="ARO86990.1"/>
    <property type="molecule type" value="Genomic_DNA"/>
</dbReference>
<evidence type="ECO:0008006" key="3">
    <source>
        <dbReference type="Google" id="ProtNLM"/>
    </source>
</evidence>
<reference evidence="1 2" key="1">
    <citation type="journal article" date="2015" name="Int. J. Syst. Evol. Microbiol.">
        <title>Nitrosospira lacus sp. nov., a psychrotolerant, ammonia-oxidizing bacterium from sandy lake sediment.</title>
        <authorList>
            <person name="Urakawa H."/>
            <person name="Garcia J.C."/>
            <person name="Nielsen J.L."/>
            <person name="Le V.Q."/>
            <person name="Kozlowski J.A."/>
            <person name="Stein L.Y."/>
            <person name="Lim C.K."/>
            <person name="Pommerening-Roser A."/>
            <person name="Martens-Habbena W."/>
            <person name="Stahl D.A."/>
            <person name="Klotz M.G."/>
        </authorList>
    </citation>
    <scope>NUCLEOTIDE SEQUENCE [LARGE SCALE GENOMIC DNA]</scope>
    <source>
        <strain evidence="1 2">APG3</strain>
    </source>
</reference>
<gene>
    <name evidence="1" type="ORF">EBAPG3_003940</name>
</gene>
<dbReference type="AlphaFoldDB" id="A0A1W6SMG2"/>
<sequence length="556" mass="62994">MVYARKFGYSVFIAVLIALPLRCFAEPASSNSLTPNFPIGARSSSNSLTDKTDGEPLFLSLSLSLSPHLVRQTADSIATTVEGSAAAAHEEINGEPLLMPLSYSLSLPPIPLIIKDKEHNVVAQDKEQNKSDIDARESLFGDAEPAKEKLPHVPAWKKLATGWRGFSQLEIADNYSSPEHFSKAKLRTELSRTGQFNEYMKWKISGRFDYDAAYDLSSFYPPAVRQDQRYDLFLRENYLDISAGNFDFRLGRQHVIWGEMVGLFFADVVSARDMREFILPSFDIMRIPQWAMRAEYTKNNIHAEVLWIPVPTIDESGKPGADFYPGPLRGTANFLAEDRSGRNVGNSNYGLRLSYLKNGWDMSGFYYHSLDASPTFYRVSGATEPLVFQARHDKIDQVGATFAKDFGSVVLKGELVYTDGRKFNVTRPTAIDGLTRQNILDYVIGLDFSLPAETRLNLQFFQRAYFGHDPDLIADKRESGASILLNGKIWHKLEAQALVIHSLNRSDWMFRPRLTWNFEKNWRWVLGADVFGGQPTGLFGRFNNNDRVYTEMRYSF</sequence>
<evidence type="ECO:0000313" key="1">
    <source>
        <dbReference type="EMBL" id="ARO86990.1"/>
    </source>
</evidence>